<feature type="transmembrane region" description="Helical" evidence="1">
    <location>
        <begin position="100"/>
        <end position="121"/>
    </location>
</feature>
<evidence type="ECO:0000259" key="2">
    <source>
        <dbReference type="Pfam" id="PF10040"/>
    </source>
</evidence>
<sequence length="334" mass="37330">MAELTIYPLLFHTQVTTPLELDKHSGAALRGNLFAAVWQRFCHNKAAPSCAACPLHTMCPVSALVAPLREEHIRGRDIPRPYILLPPLEGNRRMEPGETLTFGLTLFGNIIALFPYLALIINSLEIAGLGKRLPDNRGRRGTFKIQHIEAYNPVNGTRQTLSQAGKQHIETPTLHVTRVDVKQRAATLSAEQITIRFLTPTRLQHEKGLVRDPAFQPLVARLLERLALLEQEYGQGDGLSPSQQWKELMHLASEVICTNNQTHWEDVGSYSSRTRYMTQIGGICGSATFTGNLAPFHELLVWGEMVHVGKNAVKGSGWYRIESSPNRINHEKPQ</sequence>
<dbReference type="EMBL" id="BNJJ01000028">
    <property type="protein sequence ID" value="GHO88885.1"/>
    <property type="molecule type" value="Genomic_DNA"/>
</dbReference>
<evidence type="ECO:0000313" key="4">
    <source>
        <dbReference type="Proteomes" id="UP000635565"/>
    </source>
</evidence>
<reference evidence="3 4" key="1">
    <citation type="journal article" date="2021" name="Int. J. Syst. Evol. Microbiol.">
        <title>Reticulibacter mediterranei gen. nov., sp. nov., within the new family Reticulibacteraceae fam. nov., and Ktedonospora formicarum gen. nov., sp. nov., Ktedonobacter robiniae sp. nov., Dictyobacter formicarum sp. nov. and Dictyobacter arantiisoli sp. nov., belonging to the class Ktedonobacteria.</title>
        <authorList>
            <person name="Yabe S."/>
            <person name="Zheng Y."/>
            <person name="Wang C.M."/>
            <person name="Sakai Y."/>
            <person name="Abe K."/>
            <person name="Yokota A."/>
            <person name="Donadio S."/>
            <person name="Cavaletti L."/>
            <person name="Monciardini P."/>
        </authorList>
    </citation>
    <scope>NUCLEOTIDE SEQUENCE [LARGE SCALE GENOMIC DNA]</scope>
    <source>
        <strain evidence="3 4">SOSP1-9</strain>
    </source>
</reference>
<keyword evidence="1" id="KW-0472">Membrane</keyword>
<dbReference type="InterPro" id="IPR019267">
    <property type="entry name" value="CRISPR-assoc_Cas6_C"/>
</dbReference>
<proteinExistence type="predicted"/>
<dbReference type="RefSeq" id="WP_201366429.1">
    <property type="nucleotide sequence ID" value="NZ_BNJJ01000028.1"/>
</dbReference>
<name>A0ABQ3VRT6_9CHLR</name>
<evidence type="ECO:0000256" key="1">
    <source>
        <dbReference type="SAM" id="Phobius"/>
    </source>
</evidence>
<dbReference type="Pfam" id="PF10040">
    <property type="entry name" value="CRISPR_Cas6"/>
    <property type="match status" value="1"/>
</dbReference>
<evidence type="ECO:0000313" key="3">
    <source>
        <dbReference type="EMBL" id="GHO88885.1"/>
    </source>
</evidence>
<keyword evidence="1" id="KW-0812">Transmembrane</keyword>
<protein>
    <recommendedName>
        <fullName evidence="2">CRISPR-associated protein Cas6 C-terminal domain-containing protein</fullName>
    </recommendedName>
</protein>
<comment type="caution">
    <text evidence="3">The sequence shown here is derived from an EMBL/GenBank/DDBJ whole genome shotgun (WGS) entry which is preliminary data.</text>
</comment>
<gene>
    <name evidence="3" type="ORF">KSZ_68910</name>
</gene>
<organism evidence="3 4">
    <name type="scientific">Dictyobacter formicarum</name>
    <dbReference type="NCBI Taxonomy" id="2778368"/>
    <lineage>
        <taxon>Bacteria</taxon>
        <taxon>Bacillati</taxon>
        <taxon>Chloroflexota</taxon>
        <taxon>Ktedonobacteria</taxon>
        <taxon>Ktedonobacterales</taxon>
        <taxon>Dictyobacteraceae</taxon>
        <taxon>Dictyobacter</taxon>
    </lineage>
</organism>
<keyword evidence="4" id="KW-1185">Reference proteome</keyword>
<keyword evidence="1" id="KW-1133">Transmembrane helix</keyword>
<dbReference type="Proteomes" id="UP000635565">
    <property type="component" value="Unassembled WGS sequence"/>
</dbReference>
<feature type="domain" description="CRISPR-associated protein Cas6 C-terminal" evidence="2">
    <location>
        <begin position="195"/>
        <end position="319"/>
    </location>
</feature>
<dbReference type="Gene3D" id="3.30.70.1900">
    <property type="match status" value="1"/>
</dbReference>
<accession>A0ABQ3VRT6</accession>